<feature type="region of interest" description="Disordered" evidence="5">
    <location>
        <begin position="1"/>
        <end position="162"/>
    </location>
</feature>
<keyword evidence="4 6" id="KW-0472">Membrane</keyword>
<gene>
    <name evidence="7" type="ORF">ACFSAU_01680</name>
</gene>
<accession>A0ABD6BMK9</accession>
<evidence type="ECO:0000313" key="8">
    <source>
        <dbReference type="Proteomes" id="UP001597139"/>
    </source>
</evidence>
<dbReference type="PANTHER" id="PTHR30371:SF0">
    <property type="entry name" value="SEC-INDEPENDENT PROTEIN TRANSLOCASE PROTEIN TATC, CHLOROPLASTIC-RELATED"/>
    <property type="match status" value="1"/>
</dbReference>
<dbReference type="AlphaFoldDB" id="A0ABD6BMK9"/>
<dbReference type="EMBL" id="JBHUCZ010000001">
    <property type="protein sequence ID" value="MFD1566191.1"/>
    <property type="molecule type" value="Genomic_DNA"/>
</dbReference>
<evidence type="ECO:0000256" key="4">
    <source>
        <dbReference type="ARBA" id="ARBA00023136"/>
    </source>
</evidence>
<organism evidence="7 8">
    <name type="scientific">Halolamina litorea</name>
    <dbReference type="NCBI Taxonomy" id="1515593"/>
    <lineage>
        <taxon>Archaea</taxon>
        <taxon>Methanobacteriati</taxon>
        <taxon>Methanobacteriota</taxon>
        <taxon>Stenosarchaea group</taxon>
        <taxon>Halobacteria</taxon>
        <taxon>Halobacteriales</taxon>
        <taxon>Haloferacaceae</taxon>
    </lineage>
</organism>
<dbReference type="InterPro" id="IPR002033">
    <property type="entry name" value="TatC"/>
</dbReference>
<dbReference type="Pfam" id="PF00902">
    <property type="entry name" value="TatC"/>
    <property type="match status" value="1"/>
</dbReference>
<feature type="compositionally biased region" description="Acidic residues" evidence="5">
    <location>
        <begin position="65"/>
        <end position="82"/>
    </location>
</feature>
<keyword evidence="8" id="KW-1185">Reference proteome</keyword>
<proteinExistence type="predicted"/>
<evidence type="ECO:0000256" key="3">
    <source>
        <dbReference type="ARBA" id="ARBA00022989"/>
    </source>
</evidence>
<protein>
    <submittedName>
        <fullName evidence="7">Twin-arginine translocase subunit TatC</fullName>
    </submittedName>
</protein>
<feature type="transmembrane region" description="Helical" evidence="6">
    <location>
        <begin position="241"/>
        <end position="262"/>
    </location>
</feature>
<comment type="caution">
    <text evidence="7">The sequence shown here is derived from an EMBL/GenBank/DDBJ whole genome shotgun (WGS) entry which is preliminary data.</text>
</comment>
<keyword evidence="3 6" id="KW-1133">Transmembrane helix</keyword>
<evidence type="ECO:0000256" key="5">
    <source>
        <dbReference type="SAM" id="MobiDB-lite"/>
    </source>
</evidence>
<dbReference type="PANTHER" id="PTHR30371">
    <property type="entry name" value="SEC-INDEPENDENT PROTEIN TRANSLOCASE PROTEIN TATC"/>
    <property type="match status" value="1"/>
</dbReference>
<name>A0ABD6BMK9_9EURY</name>
<sequence>MAEEPEDDGGREPSGSPPTGSDEERTESESDAEPELTDPEGPGPHDNDPESDGSTDGPDPSENGDAPDEDIDSDDIIDDDADQPPASTDVEGLGNDTDADDDASTTDVDGDEDDEGYMFEDYDPNAAPDGDIATTDPSANGASDDDDLSEGLLGSGPDSDQEMPLAAHIEEMMTRLAVVFAVGGAVALTLLGLGQLFEPVPTSVELIDILWNNAIPGAPEIAGRRPRLYSPLELILTELKVTALAGLLVALPVFVYETYLFMRPGLYPQERRYYLSAIPTSLI</sequence>
<keyword evidence="2 6" id="KW-0812">Transmembrane</keyword>
<evidence type="ECO:0000256" key="2">
    <source>
        <dbReference type="ARBA" id="ARBA00022692"/>
    </source>
</evidence>
<reference evidence="7 8" key="1">
    <citation type="journal article" date="2019" name="Int. J. Syst. Evol. Microbiol.">
        <title>The Global Catalogue of Microorganisms (GCM) 10K type strain sequencing project: providing services to taxonomists for standard genome sequencing and annotation.</title>
        <authorList>
            <consortium name="The Broad Institute Genomics Platform"/>
            <consortium name="The Broad Institute Genome Sequencing Center for Infectious Disease"/>
            <person name="Wu L."/>
            <person name="Ma J."/>
        </authorList>
    </citation>
    <scope>NUCLEOTIDE SEQUENCE [LARGE SCALE GENOMIC DNA]</scope>
    <source>
        <strain evidence="7 8">CGMCC 1.12859</strain>
    </source>
</reference>
<evidence type="ECO:0000256" key="6">
    <source>
        <dbReference type="SAM" id="Phobius"/>
    </source>
</evidence>
<evidence type="ECO:0000256" key="1">
    <source>
        <dbReference type="ARBA" id="ARBA00004141"/>
    </source>
</evidence>
<dbReference type="Proteomes" id="UP001597139">
    <property type="component" value="Unassembled WGS sequence"/>
</dbReference>
<feature type="compositionally biased region" description="Acidic residues" evidence="5">
    <location>
        <begin position="24"/>
        <end position="38"/>
    </location>
</feature>
<dbReference type="GO" id="GO:0016020">
    <property type="term" value="C:membrane"/>
    <property type="evidence" value="ECO:0007669"/>
    <property type="project" value="UniProtKB-SubCell"/>
</dbReference>
<feature type="non-terminal residue" evidence="7">
    <location>
        <position position="283"/>
    </location>
</feature>
<dbReference type="RefSeq" id="WP_379821376.1">
    <property type="nucleotide sequence ID" value="NZ_JBHUCZ010000001.1"/>
</dbReference>
<evidence type="ECO:0000313" key="7">
    <source>
        <dbReference type="EMBL" id="MFD1566191.1"/>
    </source>
</evidence>
<dbReference type="PRINTS" id="PR01840">
    <property type="entry name" value="TATCFAMILY"/>
</dbReference>
<feature type="compositionally biased region" description="Acidic residues" evidence="5">
    <location>
        <begin position="97"/>
        <end position="123"/>
    </location>
</feature>
<comment type="subcellular location">
    <subcellularLocation>
        <location evidence="1">Membrane</location>
        <topology evidence="1">Multi-pass membrane protein</topology>
    </subcellularLocation>
</comment>
<feature type="transmembrane region" description="Helical" evidence="6">
    <location>
        <begin position="176"/>
        <end position="197"/>
    </location>
</feature>